<evidence type="ECO:0000313" key="4">
    <source>
        <dbReference type="Proteomes" id="UP000681356"/>
    </source>
</evidence>
<dbReference type="Gene3D" id="3.30.420.180">
    <property type="entry name" value="CobE/GbiG C-terminal domain"/>
    <property type="match status" value="1"/>
</dbReference>
<accession>A0A8J7WE11</accession>
<dbReference type="InterPro" id="IPR002750">
    <property type="entry name" value="CobE/GbiG_C"/>
</dbReference>
<dbReference type="AlphaFoldDB" id="A0A8J7WE11"/>
<dbReference type="Pfam" id="PF01890">
    <property type="entry name" value="CbiG_C"/>
    <property type="match status" value="1"/>
</dbReference>
<dbReference type="GO" id="GO:0009236">
    <property type="term" value="P:cobalamin biosynthetic process"/>
    <property type="evidence" value="ECO:0007669"/>
    <property type="project" value="InterPro"/>
</dbReference>
<comment type="caution">
    <text evidence="3">The sequence shown here is derived from an EMBL/GenBank/DDBJ whole genome shotgun (WGS) entry which is preliminary data.</text>
</comment>
<reference evidence="3" key="1">
    <citation type="submission" date="2021-04" db="EMBL/GenBank/DDBJ databases">
        <authorList>
            <person name="Yoon J."/>
        </authorList>
    </citation>
    <scope>NUCLEOTIDE SEQUENCE</scope>
    <source>
        <strain evidence="3">KMU-90</strain>
    </source>
</reference>
<feature type="compositionally biased region" description="Basic and acidic residues" evidence="1">
    <location>
        <begin position="60"/>
        <end position="77"/>
    </location>
</feature>
<dbReference type="Proteomes" id="UP000681356">
    <property type="component" value="Unassembled WGS sequence"/>
</dbReference>
<evidence type="ECO:0000256" key="1">
    <source>
        <dbReference type="SAM" id="MobiDB-lite"/>
    </source>
</evidence>
<organism evidence="3 4">
    <name type="scientific">Thetidibacter halocola</name>
    <dbReference type="NCBI Taxonomy" id="2827239"/>
    <lineage>
        <taxon>Bacteria</taxon>
        <taxon>Pseudomonadati</taxon>
        <taxon>Pseudomonadota</taxon>
        <taxon>Alphaproteobacteria</taxon>
        <taxon>Rhodobacterales</taxon>
        <taxon>Roseobacteraceae</taxon>
        <taxon>Thetidibacter</taxon>
    </lineage>
</organism>
<name>A0A8J7WE11_9RHOB</name>
<dbReference type="RefSeq" id="WP_212535957.1">
    <property type="nucleotide sequence ID" value="NZ_JAGTUU010000003.1"/>
</dbReference>
<dbReference type="InterPro" id="IPR036518">
    <property type="entry name" value="CobE/GbiG_C_sf"/>
</dbReference>
<keyword evidence="4" id="KW-1185">Reference proteome</keyword>
<protein>
    <submittedName>
        <fullName evidence="3">Cobalamin biosynthesis protein</fullName>
    </submittedName>
</protein>
<feature type="domain" description="CobE/GbiG C-terminal" evidence="2">
    <location>
        <begin position="2"/>
        <end position="114"/>
    </location>
</feature>
<proteinExistence type="predicted"/>
<evidence type="ECO:0000259" key="2">
    <source>
        <dbReference type="Pfam" id="PF01890"/>
    </source>
</evidence>
<dbReference type="EMBL" id="JAGTUU010000003">
    <property type="protein sequence ID" value="MBS0123981.1"/>
    <property type="molecule type" value="Genomic_DNA"/>
</dbReference>
<gene>
    <name evidence="3" type="ORF">KB874_07525</name>
</gene>
<dbReference type="SUPFAM" id="SSF159664">
    <property type="entry name" value="CobE/GbiG C-terminal domain-like"/>
    <property type="match status" value="1"/>
</dbReference>
<feature type="region of interest" description="Disordered" evidence="1">
    <location>
        <begin position="52"/>
        <end position="79"/>
    </location>
</feature>
<evidence type="ECO:0000313" key="3">
    <source>
        <dbReference type="EMBL" id="MBS0123981.1"/>
    </source>
</evidence>
<sequence length="123" mass="12982">MIVAGFGFRREATLASLRDALAKAGRAQAIATVTEKAVTEVFRAFAEETNLPVTQVSPDKLPEKETATHSHHSENRYRTGSVAEAVALAAAGPGARLIAPRVVSSDRMATCALAETNSRGDMS</sequence>